<comment type="caution">
    <text evidence="2">The sequence shown here is derived from an EMBL/GenBank/DDBJ whole genome shotgun (WGS) entry which is preliminary data.</text>
</comment>
<name>A0ABD3HK68_9MARC</name>
<gene>
    <name evidence="2" type="ORF">R1sor_004972</name>
</gene>
<proteinExistence type="predicted"/>
<feature type="compositionally biased region" description="Acidic residues" evidence="1">
    <location>
        <begin position="189"/>
        <end position="198"/>
    </location>
</feature>
<evidence type="ECO:0000256" key="1">
    <source>
        <dbReference type="SAM" id="MobiDB-lite"/>
    </source>
</evidence>
<organism evidence="2 3">
    <name type="scientific">Riccia sorocarpa</name>
    <dbReference type="NCBI Taxonomy" id="122646"/>
    <lineage>
        <taxon>Eukaryota</taxon>
        <taxon>Viridiplantae</taxon>
        <taxon>Streptophyta</taxon>
        <taxon>Embryophyta</taxon>
        <taxon>Marchantiophyta</taxon>
        <taxon>Marchantiopsida</taxon>
        <taxon>Marchantiidae</taxon>
        <taxon>Marchantiales</taxon>
        <taxon>Ricciaceae</taxon>
        <taxon>Riccia</taxon>
    </lineage>
</organism>
<dbReference type="AlphaFoldDB" id="A0ABD3HK68"/>
<feature type="compositionally biased region" description="Basic and acidic residues" evidence="1">
    <location>
        <begin position="45"/>
        <end position="58"/>
    </location>
</feature>
<dbReference type="EMBL" id="JBJQOH010000003">
    <property type="protein sequence ID" value="KAL3691321.1"/>
    <property type="molecule type" value="Genomic_DNA"/>
</dbReference>
<feature type="compositionally biased region" description="Polar residues" evidence="1">
    <location>
        <begin position="26"/>
        <end position="39"/>
    </location>
</feature>
<sequence>MAEEASTRRSGSGEQLGLEMERARNAENQLDSNQQQLEENPSPGPHEHHSPIEEMTRRWERTRLEVAIGRSYGKGKARREIRHGSGGFTNTLSSRRAEPDACRYRMVYVVDVESRKKTLSTCSGAVAKDTRSELNALGDRRSQHDTRSRLSKAMQTITEILDEHLLTSDEAFNSSIIEEESDPNPSDLEVPDMNEDGNDIQQRRMPHNGEETVDNDLGAEIGDG</sequence>
<reference evidence="2 3" key="1">
    <citation type="submission" date="2024-09" db="EMBL/GenBank/DDBJ databases">
        <title>Chromosome-scale assembly of Riccia sorocarpa.</title>
        <authorList>
            <person name="Paukszto L."/>
        </authorList>
    </citation>
    <scope>NUCLEOTIDE SEQUENCE [LARGE SCALE GENOMIC DNA]</scope>
    <source>
        <strain evidence="2">LP-2024</strain>
        <tissue evidence="2">Aerial parts of the thallus</tissue>
    </source>
</reference>
<evidence type="ECO:0000313" key="3">
    <source>
        <dbReference type="Proteomes" id="UP001633002"/>
    </source>
</evidence>
<evidence type="ECO:0000313" key="2">
    <source>
        <dbReference type="EMBL" id="KAL3691321.1"/>
    </source>
</evidence>
<accession>A0ABD3HK68</accession>
<feature type="region of interest" description="Disordered" evidence="1">
    <location>
        <begin position="1"/>
        <end position="58"/>
    </location>
</feature>
<dbReference type="Proteomes" id="UP001633002">
    <property type="component" value="Unassembled WGS sequence"/>
</dbReference>
<keyword evidence="3" id="KW-1185">Reference proteome</keyword>
<protein>
    <submittedName>
        <fullName evidence="2">Uncharacterized protein</fullName>
    </submittedName>
</protein>
<feature type="region of interest" description="Disordered" evidence="1">
    <location>
        <begin position="176"/>
        <end position="224"/>
    </location>
</feature>